<feature type="transmembrane region" description="Helical" evidence="1">
    <location>
        <begin position="26"/>
        <end position="50"/>
    </location>
</feature>
<evidence type="ECO:0000256" key="1">
    <source>
        <dbReference type="SAM" id="Phobius"/>
    </source>
</evidence>
<dbReference type="Proteomes" id="UP000315226">
    <property type="component" value="Unassembled WGS sequence"/>
</dbReference>
<keyword evidence="1" id="KW-1133">Transmembrane helix</keyword>
<name>A0A4Y3RLA8_9ACTN</name>
<comment type="caution">
    <text evidence="2">The sequence shown here is derived from an EMBL/GenBank/DDBJ whole genome shotgun (WGS) entry which is preliminary data.</text>
</comment>
<sequence length="194" mass="20325">MGERDVLPVHRPTTSGVAERRGVRKALVIGLIVVAVLAVPAAVVGLWAAVVIGMSDPGGPSLLGLRIDGDTVTVKAAQCPSERVRRVELRDGDSEKLVWRADGPLTEEGRGGLLRLWAAEDYRTSRPATRPAELPKQLAVSVGYGPEDGAGAVFDTAAVRAAALPAGSYWTPEGVRTGRELDELIDCGGGEKAP</sequence>
<evidence type="ECO:0000313" key="3">
    <source>
        <dbReference type="Proteomes" id="UP000315226"/>
    </source>
</evidence>
<proteinExistence type="predicted"/>
<keyword evidence="3" id="KW-1185">Reference proteome</keyword>
<reference evidence="2 3" key="1">
    <citation type="submission" date="2019-06" db="EMBL/GenBank/DDBJ databases">
        <title>Whole genome shotgun sequence of Streptomyces gardneri NBRC 12865.</title>
        <authorList>
            <person name="Hosoyama A."/>
            <person name="Uohara A."/>
            <person name="Ohji S."/>
            <person name="Ichikawa N."/>
        </authorList>
    </citation>
    <scope>NUCLEOTIDE SEQUENCE [LARGE SCALE GENOMIC DNA]</scope>
    <source>
        <strain evidence="2 3">NBRC 12865</strain>
    </source>
</reference>
<dbReference type="EMBL" id="BJMN01000026">
    <property type="protein sequence ID" value="GEB58472.1"/>
    <property type="molecule type" value="Genomic_DNA"/>
</dbReference>
<organism evidence="2 3">
    <name type="scientific">Streptomyces gardneri</name>
    <dbReference type="NCBI Taxonomy" id="66892"/>
    <lineage>
        <taxon>Bacteria</taxon>
        <taxon>Bacillati</taxon>
        <taxon>Actinomycetota</taxon>
        <taxon>Actinomycetes</taxon>
        <taxon>Kitasatosporales</taxon>
        <taxon>Streptomycetaceae</taxon>
        <taxon>Streptomyces</taxon>
    </lineage>
</organism>
<evidence type="ECO:0000313" key="2">
    <source>
        <dbReference type="EMBL" id="GEB58472.1"/>
    </source>
</evidence>
<keyword evidence="1" id="KW-0472">Membrane</keyword>
<protein>
    <submittedName>
        <fullName evidence="2">Uncharacterized protein</fullName>
    </submittedName>
</protein>
<keyword evidence="1" id="KW-0812">Transmembrane</keyword>
<accession>A0A4Y3RLA8</accession>
<dbReference type="AlphaFoldDB" id="A0A4Y3RLA8"/>
<gene>
    <name evidence="2" type="ORF">SGA01_40770</name>
</gene>